<feature type="compositionally biased region" description="Low complexity" evidence="1">
    <location>
        <begin position="303"/>
        <end position="340"/>
    </location>
</feature>
<dbReference type="KEGG" id="slb:AWJ20_2101"/>
<evidence type="ECO:0000313" key="2">
    <source>
        <dbReference type="EMBL" id="ANB14506.1"/>
    </source>
</evidence>
<feature type="compositionally biased region" description="Low complexity" evidence="1">
    <location>
        <begin position="15"/>
        <end position="31"/>
    </location>
</feature>
<feature type="region of interest" description="Disordered" evidence="1">
    <location>
        <begin position="559"/>
        <end position="624"/>
    </location>
</feature>
<feature type="compositionally biased region" description="Polar residues" evidence="1">
    <location>
        <begin position="161"/>
        <end position="174"/>
    </location>
</feature>
<feature type="compositionally biased region" description="Low complexity" evidence="1">
    <location>
        <begin position="265"/>
        <end position="275"/>
    </location>
</feature>
<feature type="region of interest" description="Disordered" evidence="1">
    <location>
        <begin position="743"/>
        <end position="776"/>
    </location>
</feature>
<feature type="compositionally biased region" description="Polar residues" evidence="1">
    <location>
        <begin position="485"/>
        <end position="502"/>
    </location>
</feature>
<gene>
    <name evidence="2" type="primary">TCO89</name>
    <name evidence="2" type="ORF">AWJ20_2101</name>
</gene>
<evidence type="ECO:0000313" key="3">
    <source>
        <dbReference type="Proteomes" id="UP000189580"/>
    </source>
</evidence>
<dbReference type="EMBL" id="CP014503">
    <property type="protein sequence ID" value="ANB14506.1"/>
    <property type="molecule type" value="Genomic_DNA"/>
</dbReference>
<feature type="compositionally biased region" description="Low complexity" evidence="1">
    <location>
        <begin position="470"/>
        <end position="484"/>
    </location>
</feature>
<feature type="compositionally biased region" description="Low complexity" evidence="1">
    <location>
        <begin position="99"/>
        <end position="110"/>
    </location>
</feature>
<feature type="compositionally biased region" description="Low complexity" evidence="1">
    <location>
        <begin position="367"/>
        <end position="396"/>
    </location>
</feature>
<feature type="compositionally biased region" description="Polar residues" evidence="1">
    <location>
        <begin position="350"/>
        <end position="366"/>
    </location>
</feature>
<feature type="region of interest" description="Disordered" evidence="1">
    <location>
        <begin position="648"/>
        <end position="688"/>
    </location>
</feature>
<dbReference type="OrthoDB" id="5430106at2759"/>
<dbReference type="InterPro" id="IPR018857">
    <property type="entry name" value="TORC1_cplx_su_TCO89"/>
</dbReference>
<evidence type="ECO:0000256" key="1">
    <source>
        <dbReference type="SAM" id="MobiDB-lite"/>
    </source>
</evidence>
<keyword evidence="3" id="KW-1185">Reference proteome</keyword>
<dbReference type="RefSeq" id="XP_018736983.1">
    <property type="nucleotide sequence ID" value="XM_018879028.1"/>
</dbReference>
<feature type="compositionally biased region" description="Polar residues" evidence="1">
    <location>
        <begin position="673"/>
        <end position="688"/>
    </location>
</feature>
<proteinExistence type="predicted"/>
<feature type="compositionally biased region" description="Polar residues" evidence="1">
    <location>
        <begin position="87"/>
        <end position="98"/>
    </location>
</feature>
<feature type="compositionally biased region" description="Basic and acidic residues" evidence="1">
    <location>
        <begin position="252"/>
        <end position="262"/>
    </location>
</feature>
<feature type="compositionally biased region" description="Acidic residues" evidence="1">
    <location>
        <begin position="239"/>
        <end position="251"/>
    </location>
</feature>
<dbReference type="GO" id="GO:0031929">
    <property type="term" value="P:TOR signaling"/>
    <property type="evidence" value="ECO:0007669"/>
    <property type="project" value="InterPro"/>
</dbReference>
<feature type="compositionally biased region" description="Gly residues" evidence="1">
    <location>
        <begin position="111"/>
        <end position="132"/>
    </location>
</feature>
<accession>A0A167EVD7</accession>
<protein>
    <submittedName>
        <fullName evidence="2">Tco89p</fullName>
    </submittedName>
</protein>
<feature type="compositionally biased region" description="Polar residues" evidence="1">
    <location>
        <begin position="1"/>
        <end position="14"/>
    </location>
</feature>
<feature type="compositionally biased region" description="Polar residues" evidence="1">
    <location>
        <begin position="585"/>
        <end position="605"/>
    </location>
</feature>
<organism evidence="2 3">
    <name type="scientific">Sugiyamaella lignohabitans</name>
    <dbReference type="NCBI Taxonomy" id="796027"/>
    <lineage>
        <taxon>Eukaryota</taxon>
        <taxon>Fungi</taxon>
        <taxon>Dikarya</taxon>
        <taxon>Ascomycota</taxon>
        <taxon>Saccharomycotina</taxon>
        <taxon>Dipodascomycetes</taxon>
        <taxon>Dipodascales</taxon>
        <taxon>Trichomonascaceae</taxon>
        <taxon>Sugiyamaella</taxon>
    </lineage>
</organism>
<dbReference type="AlphaFoldDB" id="A0A167EVD7"/>
<name>A0A167EVD7_9ASCO</name>
<dbReference type="Proteomes" id="UP000189580">
    <property type="component" value="Chromosome b"/>
</dbReference>
<feature type="compositionally biased region" description="Acidic residues" evidence="1">
    <location>
        <begin position="418"/>
        <end position="431"/>
    </location>
</feature>
<dbReference type="GeneID" id="30033976"/>
<feature type="compositionally biased region" description="Polar residues" evidence="1">
    <location>
        <begin position="451"/>
        <end position="465"/>
    </location>
</feature>
<reference evidence="2 3" key="1">
    <citation type="submission" date="2016-02" db="EMBL/GenBank/DDBJ databases">
        <title>Complete genome sequence and transcriptome regulation of the pentose utilising yeast Sugiyamaella lignohabitans.</title>
        <authorList>
            <person name="Bellasio M."/>
            <person name="Peymann A."/>
            <person name="Valli M."/>
            <person name="Sipitzky M."/>
            <person name="Graf A."/>
            <person name="Sauer M."/>
            <person name="Marx H."/>
            <person name="Mattanovich D."/>
        </authorList>
    </citation>
    <scope>NUCLEOTIDE SEQUENCE [LARGE SCALE GENOMIC DNA]</scope>
    <source>
        <strain evidence="2 3">CBS 10342</strain>
    </source>
</reference>
<feature type="compositionally biased region" description="Polar residues" evidence="1">
    <location>
        <begin position="435"/>
        <end position="444"/>
    </location>
</feature>
<sequence length="789" mass="82366">MPHTTGPNRVLRQTSGNDSGGSDDSSGSSSNTRKPERPHLTSHNSSTGGQKLFVARSGHGHAKHFRSSASATRLNKMTRMAPLHGLNDSSVTGRSPNQTSGVAQGTSGATGAAGAGAGAGSGGGPSSGGSGSRGNAKFLRSKSTDNIYNHNPAEVIHRRNTSQAMLRSSRSQTRIGRHHPHMHALMPTRSRDSSVSVDQTGGSAATGAGSGSGSGGAVKRKSTAGMVRAARPVIQLDHDDSDDENDMEESGDESHDKSDARNLDSASKNANANANQVPLPVEEQAAQQTRGAVQIQELPPSDSPVSTGSNTNTTNGGADANTNANSNSSRASPLSPAAGSEAVREPLPTADSTVSKGATTPAISAVTSTSSRQSSPRPGASASVTATATAAFQSATGRDMTSNNLQPPSLGGQPKSDEEYEDTDADDDDEPPATSQPKHISPTDSFKPLLHSTNTPTPPQISTETVVAISGSEASTSGSSTTATPYLSRTTSNHLNSDSTGSDPEVVRSRFLDTSYRSGESTPYPVASWVDLQRISSTTNNTSSSSAVVDPVNGKITNGPADSGIASGSGAGNSTGANRVASETALDNPSLVTTRTQQKLWLQRQSIDHPPTPTSTMSLTSEQRRDFERITKEFINVRRYQSPIAEAVDRIRNRRQPQVSSVALQNRKKRPDTNNSSDPYSNLSQSLPKRVTSLSATTLNESNGFPTDNTNASNTWKSVTTTTAASAANVGSVAYKLTKIWNEGWQDPDEPEPPAPQESPSIHSQAQQVQQQIAAAQRQIRSNAAIKLV</sequence>
<feature type="region of interest" description="Disordered" evidence="1">
    <location>
        <begin position="1"/>
        <end position="506"/>
    </location>
</feature>
<feature type="compositionally biased region" description="Low complexity" evidence="1">
    <location>
        <begin position="758"/>
        <end position="776"/>
    </location>
</feature>
<dbReference type="Pfam" id="PF10452">
    <property type="entry name" value="TCO89"/>
    <property type="match status" value="1"/>
</dbReference>
<dbReference type="GO" id="GO:0031931">
    <property type="term" value="C:TORC1 complex"/>
    <property type="evidence" value="ECO:0007669"/>
    <property type="project" value="InterPro"/>
</dbReference>